<evidence type="ECO:0000313" key="2">
    <source>
        <dbReference type="Proteomes" id="UP000302244"/>
    </source>
</evidence>
<dbReference type="Proteomes" id="UP000302244">
    <property type="component" value="Segment"/>
</dbReference>
<sequence>MAARKCKACGGKGFVFITVPDIKFKSIYNYSIRDTGEKAQCSKCFGKGVK</sequence>
<reference evidence="1 2" key="1">
    <citation type="submission" date="2019-04" db="EMBL/GenBank/DDBJ databases">
        <title>Bacillus phage vB_BtS_B83 previously designated as a plasmid may represent new Siphoviridae genus.</title>
        <authorList>
            <person name="Piligrimova E."/>
            <person name="Kazantseva O."/>
            <person name="Zagorodny V."/>
            <person name="Shadrin A."/>
        </authorList>
    </citation>
    <scope>NUCLEOTIDE SEQUENCE [LARGE SCALE GENOMIC DNA]</scope>
</reference>
<gene>
    <name evidence="1" type="ORF">B83_gp56</name>
</gene>
<protein>
    <submittedName>
        <fullName evidence="1">DnaJ domain-containing protein</fullName>
    </submittedName>
</protein>
<evidence type="ECO:0000313" key="1">
    <source>
        <dbReference type="EMBL" id="QCQ57836.1"/>
    </source>
</evidence>
<proteinExistence type="predicted"/>
<name>A0A4P8N7L0_9CAUD</name>
<organism evidence="1 2">
    <name type="scientific">Bacillus phage vB_BtS_B83</name>
    <dbReference type="NCBI Taxonomy" id="2565501"/>
    <lineage>
        <taxon>Viruses</taxon>
        <taxon>Duplodnaviria</taxon>
        <taxon>Heunggongvirae</taxon>
        <taxon>Uroviricota</taxon>
        <taxon>Caudoviricetes</taxon>
        <taxon>Skryabinvirinae</taxon>
        <taxon>Pushchinovirus</taxon>
        <taxon>Pushchinovirus B83</taxon>
    </lineage>
</organism>
<keyword evidence="2" id="KW-1185">Reference proteome</keyword>
<accession>A0A4P8N7L0</accession>
<dbReference type="EMBL" id="MK759918">
    <property type="protein sequence ID" value="QCQ57836.1"/>
    <property type="molecule type" value="Genomic_DNA"/>
</dbReference>